<organism evidence="2 3">
    <name type="scientific">Kineococcus mangrovi</name>
    <dbReference type="NCBI Taxonomy" id="1660183"/>
    <lineage>
        <taxon>Bacteria</taxon>
        <taxon>Bacillati</taxon>
        <taxon>Actinomycetota</taxon>
        <taxon>Actinomycetes</taxon>
        <taxon>Kineosporiales</taxon>
        <taxon>Kineosporiaceae</taxon>
        <taxon>Kineococcus</taxon>
    </lineage>
</organism>
<comment type="caution">
    <text evidence="2">The sequence shown here is derived from an EMBL/GenBank/DDBJ whole genome shotgun (WGS) entry which is preliminary data.</text>
</comment>
<keyword evidence="3" id="KW-1185">Reference proteome</keyword>
<dbReference type="Pfam" id="PF18588">
    <property type="entry name" value="WcbI"/>
    <property type="match status" value="1"/>
</dbReference>
<dbReference type="InterPro" id="IPR041307">
    <property type="entry name" value="WcbI"/>
</dbReference>
<evidence type="ECO:0000313" key="2">
    <source>
        <dbReference type="EMBL" id="MEZ0491794.1"/>
    </source>
</evidence>
<protein>
    <submittedName>
        <fullName evidence="2">WcbI family polysaccharide biosynthesis putative acetyltransferase</fullName>
    </submittedName>
</protein>
<dbReference type="EMBL" id="JBGGTQ010000002">
    <property type="protein sequence ID" value="MEZ0491794.1"/>
    <property type="molecule type" value="Genomic_DNA"/>
</dbReference>
<name>A0ABV4HZE6_9ACTN</name>
<dbReference type="RefSeq" id="WP_370717822.1">
    <property type="nucleotide sequence ID" value="NZ_JBGGTQ010000002.1"/>
</dbReference>
<feature type="domain" description="Polysaccharide biosynthesis enzyme WcbI" evidence="1">
    <location>
        <begin position="28"/>
        <end position="224"/>
    </location>
</feature>
<evidence type="ECO:0000259" key="1">
    <source>
        <dbReference type="Pfam" id="PF18588"/>
    </source>
</evidence>
<dbReference type="Gene3D" id="3.40.50.12080">
    <property type="match status" value="1"/>
</dbReference>
<reference evidence="2 3" key="1">
    <citation type="submission" date="2024-07" db="EMBL/GenBank/DDBJ databases">
        <authorList>
            <person name="Thanompreechachai J."/>
            <person name="Duangmal K."/>
        </authorList>
    </citation>
    <scope>NUCLEOTIDE SEQUENCE [LARGE SCALE GENOMIC DNA]</scope>
    <source>
        <strain evidence="2 3">TBRC 1896</strain>
    </source>
</reference>
<evidence type="ECO:0000313" key="3">
    <source>
        <dbReference type="Proteomes" id="UP001566476"/>
    </source>
</evidence>
<proteinExistence type="predicted"/>
<sequence>MTGRQQHYAHFFGLEPLSSPERDGRPLVLVHGNCQAESLRVLLAGDGSTPVRTVRVPPVHELTAQDLPRLQRVLDEVDVLVSQPVREGYRDLPLGTAELLGRAPRRPRLVVVPVLRWAALHPFQVIVRSPGAGEPPVVPYHDLRTLTVAAGRPELPAVPSARAVRAVRDLSARELVARQERHGALPVVDLFEAAGAEATRTVNHPGNPVLRGLAERVLAAAGLVGEVADPGRTLLDSVHAPVLPEVLDALGIPGPGRPDWRVHGRVRSEADVRAAHLRWYAEHPGVAEAGLARHAEAAAELAA</sequence>
<accession>A0ABV4HZE6</accession>
<gene>
    <name evidence="2" type="ORF">AB2L28_06030</name>
</gene>
<dbReference type="Proteomes" id="UP001566476">
    <property type="component" value="Unassembled WGS sequence"/>
</dbReference>